<evidence type="ECO:0000256" key="1">
    <source>
        <dbReference type="SAM" id="MobiDB-lite"/>
    </source>
</evidence>
<feature type="domain" description="Lsr2 dimerization" evidence="2">
    <location>
        <begin position="3"/>
        <end position="54"/>
    </location>
</feature>
<dbReference type="Gene3D" id="3.30.60.230">
    <property type="entry name" value="Lsr2, dimerization domain"/>
    <property type="match status" value="1"/>
</dbReference>
<dbReference type="EMBL" id="LR134473">
    <property type="protein sequence ID" value="VEI02871.1"/>
    <property type="molecule type" value="Genomic_DNA"/>
</dbReference>
<dbReference type="AlphaFoldDB" id="A0A3S4UQJ7"/>
<dbReference type="InterPro" id="IPR024412">
    <property type="entry name" value="Lsr2_dim_dom"/>
</dbReference>
<reference evidence="3 4" key="1">
    <citation type="submission" date="2018-12" db="EMBL/GenBank/DDBJ databases">
        <authorList>
            <consortium name="Pathogen Informatics"/>
        </authorList>
    </citation>
    <scope>NUCLEOTIDE SEQUENCE [LARGE SCALE GENOMIC DNA]</scope>
    <source>
        <strain evidence="3 4">NCTC13652</strain>
    </source>
</reference>
<dbReference type="Pfam" id="PF11774">
    <property type="entry name" value="Lsr2"/>
    <property type="match status" value="1"/>
</dbReference>
<organism evidence="3 4">
    <name type="scientific">Acidipropionibacterium jensenii</name>
    <dbReference type="NCBI Taxonomy" id="1749"/>
    <lineage>
        <taxon>Bacteria</taxon>
        <taxon>Bacillati</taxon>
        <taxon>Actinomycetota</taxon>
        <taxon>Actinomycetes</taxon>
        <taxon>Propionibacteriales</taxon>
        <taxon>Propionibacteriaceae</taxon>
        <taxon>Acidipropionibacterium</taxon>
    </lineage>
</organism>
<dbReference type="Proteomes" id="UP000277858">
    <property type="component" value="Chromosome"/>
</dbReference>
<gene>
    <name evidence="3" type="ORF">NCTC13652_01064</name>
</gene>
<keyword evidence="4" id="KW-1185">Reference proteome</keyword>
<evidence type="ECO:0000259" key="2">
    <source>
        <dbReference type="Pfam" id="PF11774"/>
    </source>
</evidence>
<evidence type="ECO:0000313" key="3">
    <source>
        <dbReference type="EMBL" id="VEI02871.1"/>
    </source>
</evidence>
<dbReference type="RefSeq" id="WP_028703746.1">
    <property type="nucleotide sequence ID" value="NZ_JAKDOF010000029.1"/>
</dbReference>
<proteinExistence type="predicted"/>
<feature type="region of interest" description="Disordered" evidence="1">
    <location>
        <begin position="53"/>
        <end position="97"/>
    </location>
</feature>
<accession>A0A3S4UQJ7</accession>
<protein>
    <submittedName>
        <fullName evidence="3">Lsr2</fullName>
    </submittedName>
</protein>
<sequence>MAVTQIIESDLSQASGATTRHIGLGNAWYEIDLTDDEYTQMCQVLDPYISHARPDSRLSAGARGGRGPGRSRSDRTGEVPITTPEQRDKIRSWAREQPEFAGTVKDAGRIRKEILVAYREAHPEMRFEWESSPSF</sequence>
<name>A0A3S4UQJ7_9ACTN</name>
<dbReference type="OrthoDB" id="3197455at2"/>
<dbReference type="GO" id="GO:0003677">
    <property type="term" value="F:DNA binding"/>
    <property type="evidence" value="ECO:0007669"/>
    <property type="project" value="InterPro"/>
</dbReference>
<evidence type="ECO:0000313" key="4">
    <source>
        <dbReference type="Proteomes" id="UP000277858"/>
    </source>
</evidence>
<dbReference type="STRING" id="1122997.GCA_000425285_02462"/>
<feature type="compositionally biased region" description="Basic and acidic residues" evidence="1">
    <location>
        <begin position="85"/>
        <end position="97"/>
    </location>
</feature>
<dbReference type="InterPro" id="IPR042261">
    <property type="entry name" value="Lsr2-like_dimerization"/>
</dbReference>